<feature type="signal peptide" evidence="1">
    <location>
        <begin position="1"/>
        <end position="19"/>
    </location>
</feature>
<gene>
    <name evidence="3" type="ORF">C7999DRAFT_44869</name>
</gene>
<reference evidence="3" key="2">
    <citation type="submission" date="2023-05" db="EMBL/GenBank/DDBJ databases">
        <authorList>
            <consortium name="Lawrence Berkeley National Laboratory"/>
            <person name="Steindorff A."/>
            <person name="Hensen N."/>
            <person name="Bonometti L."/>
            <person name="Westerberg I."/>
            <person name="Brannstrom I.O."/>
            <person name="Guillou S."/>
            <person name="Cros-Aarteil S."/>
            <person name="Calhoun S."/>
            <person name="Haridas S."/>
            <person name="Kuo A."/>
            <person name="Mondo S."/>
            <person name="Pangilinan J."/>
            <person name="Riley R."/>
            <person name="Labutti K."/>
            <person name="Andreopoulos B."/>
            <person name="Lipzen A."/>
            <person name="Chen C."/>
            <person name="Yanf M."/>
            <person name="Daum C."/>
            <person name="Ng V."/>
            <person name="Clum A."/>
            <person name="Ohm R."/>
            <person name="Martin F."/>
            <person name="Silar P."/>
            <person name="Natvig D."/>
            <person name="Lalanne C."/>
            <person name="Gautier V."/>
            <person name="Ament-Velasquez S.L."/>
            <person name="Kruys A."/>
            <person name="Hutchinson M.I."/>
            <person name="Powell A.J."/>
            <person name="Barry K."/>
            <person name="Miller A.N."/>
            <person name="Grigoriev I.V."/>
            <person name="Debuchy R."/>
            <person name="Gladieux P."/>
            <person name="Thoren M.H."/>
            <person name="Johannesson H."/>
        </authorList>
    </citation>
    <scope>NUCLEOTIDE SEQUENCE</scope>
    <source>
        <strain evidence="3">CBS 359.72</strain>
    </source>
</reference>
<protein>
    <recommendedName>
        <fullName evidence="2">DUF8021 domain-containing protein</fullName>
    </recommendedName>
</protein>
<organism evidence="3 4">
    <name type="scientific">Corynascus novoguineensis</name>
    <dbReference type="NCBI Taxonomy" id="1126955"/>
    <lineage>
        <taxon>Eukaryota</taxon>
        <taxon>Fungi</taxon>
        <taxon>Dikarya</taxon>
        <taxon>Ascomycota</taxon>
        <taxon>Pezizomycotina</taxon>
        <taxon>Sordariomycetes</taxon>
        <taxon>Sordariomycetidae</taxon>
        <taxon>Sordariales</taxon>
        <taxon>Chaetomiaceae</taxon>
        <taxon>Corynascus</taxon>
    </lineage>
</organism>
<evidence type="ECO:0000256" key="1">
    <source>
        <dbReference type="SAM" id="SignalP"/>
    </source>
</evidence>
<dbReference type="AlphaFoldDB" id="A0AAN7CK67"/>
<evidence type="ECO:0000313" key="3">
    <source>
        <dbReference type="EMBL" id="KAK4243295.1"/>
    </source>
</evidence>
<keyword evidence="1" id="KW-0732">Signal</keyword>
<dbReference type="Pfam" id="PF26061">
    <property type="entry name" value="DUF8021"/>
    <property type="match status" value="1"/>
</dbReference>
<feature type="domain" description="DUF8021" evidence="2">
    <location>
        <begin position="151"/>
        <end position="253"/>
    </location>
</feature>
<proteinExistence type="predicted"/>
<feature type="chain" id="PRO_5042828180" description="DUF8021 domain-containing protein" evidence="1">
    <location>
        <begin position="20"/>
        <end position="274"/>
    </location>
</feature>
<accession>A0AAN7CK67</accession>
<sequence>MHSFSLLVLGAFGPFVTSAAECTREFLQTSADSLVEAQAAGDPSLLQPVSDALDYNENYSPATFESGILATPLEIDFSRHYLDTTQCATFTELVSATGSVPYVIGVQMYFADDTISKIDTLITTTGDWLFNATGTLYWASQEDWRTIPEDERDSREVIQAGADAYCDIFSDKSVEVPWGYPCARLEGGAYTGNGGPNDKCDVGIPSGVTLTDRRYVVDETIGAVSVFLSFNGIPDSHAFRVEKGKLRFVHTITVMSARSNSAGKMRRKTRGFMP</sequence>
<dbReference type="InterPro" id="IPR058334">
    <property type="entry name" value="DUF8021"/>
</dbReference>
<keyword evidence="4" id="KW-1185">Reference proteome</keyword>
<reference evidence="3" key="1">
    <citation type="journal article" date="2023" name="Mol. Phylogenet. Evol.">
        <title>Genome-scale phylogeny and comparative genomics of the fungal order Sordariales.</title>
        <authorList>
            <person name="Hensen N."/>
            <person name="Bonometti L."/>
            <person name="Westerberg I."/>
            <person name="Brannstrom I.O."/>
            <person name="Guillou S."/>
            <person name="Cros-Aarteil S."/>
            <person name="Calhoun S."/>
            <person name="Haridas S."/>
            <person name="Kuo A."/>
            <person name="Mondo S."/>
            <person name="Pangilinan J."/>
            <person name="Riley R."/>
            <person name="LaButti K."/>
            <person name="Andreopoulos B."/>
            <person name="Lipzen A."/>
            <person name="Chen C."/>
            <person name="Yan M."/>
            <person name="Daum C."/>
            <person name="Ng V."/>
            <person name="Clum A."/>
            <person name="Steindorff A."/>
            <person name="Ohm R.A."/>
            <person name="Martin F."/>
            <person name="Silar P."/>
            <person name="Natvig D.O."/>
            <person name="Lalanne C."/>
            <person name="Gautier V."/>
            <person name="Ament-Velasquez S.L."/>
            <person name="Kruys A."/>
            <person name="Hutchinson M.I."/>
            <person name="Powell A.J."/>
            <person name="Barry K."/>
            <person name="Miller A.N."/>
            <person name="Grigoriev I.V."/>
            <person name="Debuchy R."/>
            <person name="Gladieux P."/>
            <person name="Hiltunen Thoren M."/>
            <person name="Johannesson H."/>
        </authorList>
    </citation>
    <scope>NUCLEOTIDE SEQUENCE</scope>
    <source>
        <strain evidence="3">CBS 359.72</strain>
    </source>
</reference>
<dbReference type="Proteomes" id="UP001303647">
    <property type="component" value="Unassembled WGS sequence"/>
</dbReference>
<evidence type="ECO:0000313" key="4">
    <source>
        <dbReference type="Proteomes" id="UP001303647"/>
    </source>
</evidence>
<evidence type="ECO:0000259" key="2">
    <source>
        <dbReference type="Pfam" id="PF26061"/>
    </source>
</evidence>
<comment type="caution">
    <text evidence="3">The sequence shown here is derived from an EMBL/GenBank/DDBJ whole genome shotgun (WGS) entry which is preliminary data.</text>
</comment>
<dbReference type="EMBL" id="MU857837">
    <property type="protein sequence ID" value="KAK4243295.1"/>
    <property type="molecule type" value="Genomic_DNA"/>
</dbReference>
<name>A0AAN7CK67_9PEZI</name>